<dbReference type="RefSeq" id="WP_208914894.1">
    <property type="nucleotide sequence ID" value="NZ_LT840184.1"/>
</dbReference>
<dbReference type="AlphaFoldDB" id="A0A1X7HKT9"/>
<name>A0A1X7HKT9_9BACL</name>
<proteinExistence type="predicted"/>
<dbReference type="EMBL" id="LT840184">
    <property type="protein sequence ID" value="SMF88116.1"/>
    <property type="molecule type" value="Genomic_DNA"/>
</dbReference>
<keyword evidence="3" id="KW-1185">Reference proteome</keyword>
<feature type="signal peptide" evidence="1">
    <location>
        <begin position="1"/>
        <end position="20"/>
    </location>
</feature>
<sequence>MKKISSLVLCLGLFFGVVSPATTSASKADALKPDLEFGAVITNENGEVLDYEIKDVKRTSSKAETIGTYDNSSGNKEITETYEVTVVLPSSEISPMDSAGGEKEENSVKASMTVTYDWRQKANSPTRKEIKINNFSGKWEPGQFIIVSNRYASMNDGESFPGNKIEKNPTSNTFSYNTGWGYVEWYPDTQVSGPRGNTEATLTVAGMGGTANIFLFVVVR</sequence>
<accession>A0A1X7HKT9</accession>
<organism evidence="2 3">
    <name type="scientific">Paenibacillus uliginis N3/975</name>
    <dbReference type="NCBI Taxonomy" id="1313296"/>
    <lineage>
        <taxon>Bacteria</taxon>
        <taxon>Bacillati</taxon>
        <taxon>Bacillota</taxon>
        <taxon>Bacilli</taxon>
        <taxon>Bacillales</taxon>
        <taxon>Paenibacillaceae</taxon>
        <taxon>Paenibacillus</taxon>
    </lineage>
</organism>
<gene>
    <name evidence="2" type="ORF">SAMN05661091_4124</name>
</gene>
<feature type="chain" id="PRO_5039619227" evidence="1">
    <location>
        <begin position="21"/>
        <end position="220"/>
    </location>
</feature>
<reference evidence="2 3" key="1">
    <citation type="submission" date="2017-04" db="EMBL/GenBank/DDBJ databases">
        <authorList>
            <person name="Afonso C.L."/>
            <person name="Miller P.J."/>
            <person name="Scott M.A."/>
            <person name="Spackman E."/>
            <person name="Goraichik I."/>
            <person name="Dimitrov K.M."/>
            <person name="Suarez D.L."/>
            <person name="Swayne D.E."/>
        </authorList>
    </citation>
    <scope>NUCLEOTIDE SEQUENCE [LARGE SCALE GENOMIC DNA]</scope>
    <source>
        <strain evidence="2 3">N3/975</strain>
    </source>
</reference>
<dbReference type="Proteomes" id="UP000192940">
    <property type="component" value="Chromosome I"/>
</dbReference>
<evidence type="ECO:0000256" key="1">
    <source>
        <dbReference type="SAM" id="SignalP"/>
    </source>
</evidence>
<keyword evidence="1" id="KW-0732">Signal</keyword>
<evidence type="ECO:0000313" key="2">
    <source>
        <dbReference type="EMBL" id="SMF88116.1"/>
    </source>
</evidence>
<evidence type="ECO:0000313" key="3">
    <source>
        <dbReference type="Proteomes" id="UP000192940"/>
    </source>
</evidence>
<protein>
    <submittedName>
        <fullName evidence="2">Uncharacterized protein</fullName>
    </submittedName>
</protein>